<protein>
    <submittedName>
        <fullName evidence="1">Uncharacterized protein</fullName>
    </submittedName>
</protein>
<proteinExistence type="predicted"/>
<organism evidence="1 2">
    <name type="scientific">Schistosoma margrebowiei</name>
    <dbReference type="NCBI Taxonomy" id="48269"/>
    <lineage>
        <taxon>Eukaryota</taxon>
        <taxon>Metazoa</taxon>
        <taxon>Spiralia</taxon>
        <taxon>Lophotrochozoa</taxon>
        <taxon>Platyhelminthes</taxon>
        <taxon>Trematoda</taxon>
        <taxon>Digenea</taxon>
        <taxon>Strigeidida</taxon>
        <taxon>Schistosomatoidea</taxon>
        <taxon>Schistosomatidae</taxon>
        <taxon>Schistosoma</taxon>
    </lineage>
</organism>
<keyword evidence="2" id="KW-1185">Reference proteome</keyword>
<evidence type="ECO:0000313" key="2">
    <source>
        <dbReference type="Proteomes" id="UP000277204"/>
    </source>
</evidence>
<dbReference type="STRING" id="48269.A0A183M866"/>
<accession>A0A183M866</accession>
<dbReference type="AlphaFoldDB" id="A0A183M866"/>
<dbReference type="Proteomes" id="UP000277204">
    <property type="component" value="Unassembled WGS sequence"/>
</dbReference>
<sequence>MTGVMTTHATRGPPTFAQSAPGHMPAESADPHIGFSGAYAPGERADEGITAYKLARLLEDDIGEMGFESKAKCSET</sequence>
<reference evidence="1 2" key="1">
    <citation type="submission" date="2018-11" db="EMBL/GenBank/DDBJ databases">
        <authorList>
            <consortium name="Pathogen Informatics"/>
        </authorList>
    </citation>
    <scope>NUCLEOTIDE SEQUENCE [LARGE SCALE GENOMIC DNA]</scope>
    <source>
        <strain evidence="1 2">Zambia</strain>
    </source>
</reference>
<gene>
    <name evidence="1" type="ORF">SMRZ_LOCUS12241</name>
</gene>
<evidence type="ECO:0000313" key="1">
    <source>
        <dbReference type="EMBL" id="VDO99358.1"/>
    </source>
</evidence>
<name>A0A183M866_9TREM</name>
<dbReference type="EMBL" id="UZAI01007524">
    <property type="protein sequence ID" value="VDO99358.1"/>
    <property type="molecule type" value="Genomic_DNA"/>
</dbReference>